<keyword evidence="2" id="KW-1185">Reference proteome</keyword>
<reference evidence="1" key="1">
    <citation type="submission" date="2021-06" db="EMBL/GenBank/DDBJ databases">
        <authorList>
            <person name="Kallberg Y."/>
            <person name="Tangrot J."/>
            <person name="Rosling A."/>
        </authorList>
    </citation>
    <scope>NUCLEOTIDE SEQUENCE</scope>
    <source>
        <strain evidence="1">FL130A</strain>
    </source>
</reference>
<feature type="non-terminal residue" evidence="1">
    <location>
        <position position="123"/>
    </location>
</feature>
<comment type="caution">
    <text evidence="1">The sequence shown here is derived from an EMBL/GenBank/DDBJ whole genome shotgun (WGS) entry which is preliminary data.</text>
</comment>
<name>A0A9N9EHU3_9GLOM</name>
<dbReference type="InterPro" id="IPR036157">
    <property type="entry name" value="dUTPase-like_sf"/>
</dbReference>
<gene>
    <name evidence="1" type="ORF">ALEPTO_LOCUS10806</name>
</gene>
<dbReference type="EMBL" id="CAJVPS010013820">
    <property type="protein sequence ID" value="CAG8679216.1"/>
    <property type="molecule type" value="Genomic_DNA"/>
</dbReference>
<proteinExistence type="predicted"/>
<dbReference type="Gene3D" id="2.70.40.10">
    <property type="match status" value="1"/>
</dbReference>
<sequence length="123" mass="14293">TGVQRTHKINLENNETTKEEYKLKLGDEIAQGIYLQLAKIGERLPVDSFEELEESTQGDQGFGSTDRRKATRKKTTVKILEFNPLSSPQLNCTQFLETKWIYKNYESQPLILIECHPRYTHPH</sequence>
<dbReference type="Proteomes" id="UP000789508">
    <property type="component" value="Unassembled WGS sequence"/>
</dbReference>
<evidence type="ECO:0000313" key="2">
    <source>
        <dbReference type="Proteomes" id="UP000789508"/>
    </source>
</evidence>
<dbReference type="AlphaFoldDB" id="A0A9N9EHU3"/>
<accession>A0A9N9EHU3</accession>
<protein>
    <submittedName>
        <fullName evidence="1">8602_t:CDS:1</fullName>
    </submittedName>
</protein>
<organism evidence="1 2">
    <name type="scientific">Ambispora leptoticha</name>
    <dbReference type="NCBI Taxonomy" id="144679"/>
    <lineage>
        <taxon>Eukaryota</taxon>
        <taxon>Fungi</taxon>
        <taxon>Fungi incertae sedis</taxon>
        <taxon>Mucoromycota</taxon>
        <taxon>Glomeromycotina</taxon>
        <taxon>Glomeromycetes</taxon>
        <taxon>Archaeosporales</taxon>
        <taxon>Ambisporaceae</taxon>
        <taxon>Ambispora</taxon>
    </lineage>
</organism>
<evidence type="ECO:0000313" key="1">
    <source>
        <dbReference type="EMBL" id="CAG8679216.1"/>
    </source>
</evidence>
<dbReference type="SUPFAM" id="SSF51283">
    <property type="entry name" value="dUTPase-like"/>
    <property type="match status" value="1"/>
</dbReference>